<feature type="transmembrane region" description="Helical" evidence="3">
    <location>
        <begin position="36"/>
        <end position="55"/>
    </location>
</feature>
<keyword evidence="3" id="KW-1133">Transmembrane helix</keyword>
<evidence type="ECO:0000313" key="6">
    <source>
        <dbReference type="Proteomes" id="UP000287033"/>
    </source>
</evidence>
<feature type="coiled-coil region" evidence="1">
    <location>
        <begin position="296"/>
        <end position="352"/>
    </location>
</feature>
<proteinExistence type="predicted"/>
<name>A0A401SP27_CHIPU</name>
<dbReference type="STRING" id="137246.A0A401SP27"/>
<sequence>MRSRKGKGGQRGDDHSGRSESKNVAESPSAPAGVSLLWSFFLLLLAGGGIAGWYIQQQLQTIASLDQTIQALQNKLSQFEKIQAQVNELSQKLLTAEEYEQKLLNLEVAQSDSEHKMDKTIAAVAQIQASDLESKLAFLQTEMSELRKNLLTKTELQNVENTVEHLRETEFPRTEQQIASVKSTNSKLEESVNSLSVSLSSLMDRIASLEHESQDLQAFQQSAEEMNAVKDFVDHNLPSLSNGVIALTKQLNQTTLLTDTIQSQVAQHSNELLGLKETVSAQQAERLSNKEELQNIRELTFQLQEEKISVEELRNAVQSIVANDFSQLQNRNDKMDEMIANLQNHIIEVENNGINQSKQLADALDQAVHTVQKNLGKIETALKSTVEQCLSGEVRTYCETSDNCAWPHIREVNFPHRILKDPVIVLSLAEISSVDSIGVTVMAVDITDSGFKIQISNVGNYKLSTVRVNWMACA</sequence>
<dbReference type="EMBL" id="BEZZ01000415">
    <property type="protein sequence ID" value="GCC32138.1"/>
    <property type="molecule type" value="Genomic_DNA"/>
</dbReference>
<dbReference type="GO" id="GO:0030246">
    <property type="term" value="F:carbohydrate binding"/>
    <property type="evidence" value="ECO:0007669"/>
    <property type="project" value="InterPro"/>
</dbReference>
<feature type="domain" description="H-type lectin" evidence="4">
    <location>
        <begin position="411"/>
        <end position="472"/>
    </location>
</feature>
<dbReference type="GO" id="GO:0007155">
    <property type="term" value="P:cell adhesion"/>
    <property type="evidence" value="ECO:0007669"/>
    <property type="project" value="InterPro"/>
</dbReference>
<dbReference type="Proteomes" id="UP000287033">
    <property type="component" value="Unassembled WGS sequence"/>
</dbReference>
<comment type="caution">
    <text evidence="5">The sequence shown here is derived from an EMBL/GenBank/DDBJ whole genome shotgun (WGS) entry which is preliminary data.</text>
</comment>
<keyword evidence="3" id="KW-0812">Transmembrane</keyword>
<dbReference type="OMA" id="RTYCETS"/>
<feature type="coiled-coil region" evidence="1">
    <location>
        <begin position="55"/>
        <end position="149"/>
    </location>
</feature>
<evidence type="ECO:0000313" key="5">
    <source>
        <dbReference type="EMBL" id="GCC32138.1"/>
    </source>
</evidence>
<dbReference type="Gene3D" id="2.60.40.2080">
    <property type="match status" value="1"/>
</dbReference>
<feature type="compositionally biased region" description="Basic and acidic residues" evidence="2">
    <location>
        <begin position="10"/>
        <end position="23"/>
    </location>
</feature>
<dbReference type="InterPro" id="IPR019019">
    <property type="entry name" value="H-type_lectin_domain"/>
</dbReference>
<accession>A0A401SP27</accession>
<dbReference type="Pfam" id="PF09458">
    <property type="entry name" value="H_lectin"/>
    <property type="match status" value="1"/>
</dbReference>
<evidence type="ECO:0000256" key="2">
    <source>
        <dbReference type="SAM" id="MobiDB-lite"/>
    </source>
</evidence>
<keyword evidence="6" id="KW-1185">Reference proteome</keyword>
<evidence type="ECO:0000256" key="1">
    <source>
        <dbReference type="SAM" id="Coils"/>
    </source>
</evidence>
<dbReference type="OrthoDB" id="9945700at2759"/>
<protein>
    <recommendedName>
        <fullName evidence="4">H-type lectin domain-containing protein</fullName>
    </recommendedName>
</protein>
<evidence type="ECO:0000256" key="3">
    <source>
        <dbReference type="SAM" id="Phobius"/>
    </source>
</evidence>
<reference evidence="5 6" key="1">
    <citation type="journal article" date="2018" name="Nat. Ecol. Evol.">
        <title>Shark genomes provide insights into elasmobranch evolution and the origin of vertebrates.</title>
        <authorList>
            <person name="Hara Y"/>
            <person name="Yamaguchi K"/>
            <person name="Onimaru K"/>
            <person name="Kadota M"/>
            <person name="Koyanagi M"/>
            <person name="Keeley SD"/>
            <person name="Tatsumi K"/>
            <person name="Tanaka K"/>
            <person name="Motone F"/>
            <person name="Kageyama Y"/>
            <person name="Nozu R"/>
            <person name="Adachi N"/>
            <person name="Nishimura O"/>
            <person name="Nakagawa R"/>
            <person name="Tanegashima C"/>
            <person name="Kiyatake I"/>
            <person name="Matsumoto R"/>
            <person name="Murakumo K"/>
            <person name="Nishida K"/>
            <person name="Terakita A"/>
            <person name="Kuratani S"/>
            <person name="Sato K"/>
            <person name="Hyodo S Kuraku.S."/>
        </authorList>
    </citation>
    <scope>NUCLEOTIDE SEQUENCE [LARGE SCALE GENOMIC DNA]</scope>
</reference>
<organism evidence="5 6">
    <name type="scientific">Chiloscyllium punctatum</name>
    <name type="common">Brownbanded bambooshark</name>
    <name type="synonym">Hemiscyllium punctatum</name>
    <dbReference type="NCBI Taxonomy" id="137246"/>
    <lineage>
        <taxon>Eukaryota</taxon>
        <taxon>Metazoa</taxon>
        <taxon>Chordata</taxon>
        <taxon>Craniata</taxon>
        <taxon>Vertebrata</taxon>
        <taxon>Chondrichthyes</taxon>
        <taxon>Elasmobranchii</taxon>
        <taxon>Galeomorphii</taxon>
        <taxon>Galeoidea</taxon>
        <taxon>Orectolobiformes</taxon>
        <taxon>Hemiscylliidae</taxon>
        <taxon>Chiloscyllium</taxon>
    </lineage>
</organism>
<dbReference type="SUPFAM" id="SSF141086">
    <property type="entry name" value="Agglutinin HPA-like"/>
    <property type="match status" value="1"/>
</dbReference>
<keyword evidence="1" id="KW-0175">Coiled coil</keyword>
<evidence type="ECO:0000259" key="4">
    <source>
        <dbReference type="Pfam" id="PF09458"/>
    </source>
</evidence>
<gene>
    <name evidence="5" type="ORF">chiPu_0010598</name>
</gene>
<feature type="region of interest" description="Disordered" evidence="2">
    <location>
        <begin position="1"/>
        <end position="29"/>
    </location>
</feature>
<keyword evidence="3" id="KW-0472">Membrane</keyword>
<dbReference type="InterPro" id="IPR037221">
    <property type="entry name" value="H-type_lectin_dom_sf"/>
</dbReference>
<dbReference type="AlphaFoldDB" id="A0A401SP27"/>